<dbReference type="AlphaFoldDB" id="X1C3B2"/>
<accession>X1C3B2</accession>
<proteinExistence type="predicted"/>
<gene>
    <name evidence="1" type="ORF">S01H4_30431</name>
</gene>
<comment type="caution">
    <text evidence="1">The sequence shown here is derived from an EMBL/GenBank/DDBJ whole genome shotgun (WGS) entry which is preliminary data.</text>
</comment>
<protein>
    <submittedName>
        <fullName evidence="1">Uncharacterized protein</fullName>
    </submittedName>
</protein>
<organism evidence="1">
    <name type="scientific">marine sediment metagenome</name>
    <dbReference type="NCBI Taxonomy" id="412755"/>
    <lineage>
        <taxon>unclassified sequences</taxon>
        <taxon>metagenomes</taxon>
        <taxon>ecological metagenomes</taxon>
    </lineage>
</organism>
<sequence length="40" mass="4612">MPDYSDRMSGWNNEIIFGQLYHTPVSILVFWACGMSDGSW</sequence>
<reference evidence="1" key="1">
    <citation type="journal article" date="2014" name="Front. Microbiol.">
        <title>High frequency of phylogenetically diverse reductive dehalogenase-homologous genes in deep subseafloor sedimentary metagenomes.</title>
        <authorList>
            <person name="Kawai M."/>
            <person name="Futagami T."/>
            <person name="Toyoda A."/>
            <person name="Takaki Y."/>
            <person name="Nishi S."/>
            <person name="Hori S."/>
            <person name="Arai W."/>
            <person name="Tsubouchi T."/>
            <person name="Morono Y."/>
            <person name="Uchiyama I."/>
            <person name="Ito T."/>
            <person name="Fujiyama A."/>
            <person name="Inagaki F."/>
            <person name="Takami H."/>
        </authorList>
    </citation>
    <scope>NUCLEOTIDE SEQUENCE</scope>
    <source>
        <strain evidence="1">Expedition CK06-06</strain>
    </source>
</reference>
<evidence type="ECO:0000313" key="1">
    <source>
        <dbReference type="EMBL" id="GAG87857.1"/>
    </source>
</evidence>
<name>X1C3B2_9ZZZZ</name>
<feature type="non-terminal residue" evidence="1">
    <location>
        <position position="40"/>
    </location>
</feature>
<dbReference type="EMBL" id="BART01015706">
    <property type="protein sequence ID" value="GAG87857.1"/>
    <property type="molecule type" value="Genomic_DNA"/>
</dbReference>